<dbReference type="PROSITE" id="PS01001">
    <property type="entry name" value="SDH_CYT_2"/>
    <property type="match status" value="1"/>
</dbReference>
<keyword evidence="5" id="KW-0349">Heme</keyword>
<dbReference type="SUPFAM" id="SSF81343">
    <property type="entry name" value="Fumarate reductase respiratory complex transmembrane subunits"/>
    <property type="match status" value="1"/>
</dbReference>
<organism evidence="15 16">
    <name type="scientific">Crotalus adamanteus</name>
    <name type="common">Eastern diamondback rattlesnake</name>
    <dbReference type="NCBI Taxonomy" id="8729"/>
    <lineage>
        <taxon>Eukaryota</taxon>
        <taxon>Metazoa</taxon>
        <taxon>Chordata</taxon>
        <taxon>Craniata</taxon>
        <taxon>Vertebrata</taxon>
        <taxon>Euteleostomi</taxon>
        <taxon>Lepidosauria</taxon>
        <taxon>Squamata</taxon>
        <taxon>Bifurcata</taxon>
        <taxon>Unidentata</taxon>
        <taxon>Episquamata</taxon>
        <taxon>Toxicofera</taxon>
        <taxon>Serpentes</taxon>
        <taxon>Colubroidea</taxon>
        <taxon>Viperidae</taxon>
        <taxon>Crotalinae</taxon>
        <taxon>Crotalus</taxon>
    </lineage>
</organism>
<evidence type="ECO:0000313" key="16">
    <source>
        <dbReference type="Proteomes" id="UP001474421"/>
    </source>
</evidence>
<protein>
    <recommendedName>
        <fullName evidence="4">Succinate dehydrogenase cytochrome b560 subunit, mitochondrial</fullName>
    </recommendedName>
    <alternativeName>
        <fullName evidence="11">Malate dehydrogenase [quinone] cytochrome b560 subunit</fullName>
    </alternativeName>
</protein>
<feature type="region of interest" description="Disordered" evidence="13">
    <location>
        <begin position="1"/>
        <end position="23"/>
    </location>
</feature>
<comment type="subunit">
    <text evidence="3">Component of complex II composed of four subunits: the flavoprotein (FP) SDHA, iron-sulfur protein (IP) SDHB, and a cytochrome b560 composed of SDHC and SDHD.</text>
</comment>
<evidence type="ECO:0000256" key="1">
    <source>
        <dbReference type="ARBA" id="ARBA00004141"/>
    </source>
</evidence>
<proteinExistence type="predicted"/>
<dbReference type="NCBIfam" id="TIGR02970">
    <property type="entry name" value="succ_dehyd_cytB"/>
    <property type="match status" value="1"/>
</dbReference>
<dbReference type="InterPro" id="IPR018495">
    <property type="entry name" value="Succ_DH_cyt_bsu_CS"/>
</dbReference>
<dbReference type="Pfam" id="PF01127">
    <property type="entry name" value="Sdh_cyt"/>
    <property type="match status" value="1"/>
</dbReference>
<feature type="transmembrane region" description="Helical" evidence="14">
    <location>
        <begin position="210"/>
        <end position="230"/>
    </location>
</feature>
<evidence type="ECO:0000256" key="8">
    <source>
        <dbReference type="ARBA" id="ARBA00022989"/>
    </source>
</evidence>
<evidence type="ECO:0000256" key="14">
    <source>
        <dbReference type="SAM" id="Phobius"/>
    </source>
</evidence>
<evidence type="ECO:0000256" key="3">
    <source>
        <dbReference type="ARBA" id="ARBA00011758"/>
    </source>
</evidence>
<feature type="compositionally biased region" description="Polar residues" evidence="13">
    <location>
        <begin position="1"/>
        <end position="10"/>
    </location>
</feature>
<comment type="caution">
    <text evidence="15">The sequence shown here is derived from an EMBL/GenBank/DDBJ whole genome shotgun (WGS) entry which is preliminary data.</text>
</comment>
<dbReference type="Gene3D" id="1.20.1300.10">
    <property type="entry name" value="Fumarate reductase/succinate dehydrogenase, transmembrane subunit"/>
    <property type="match status" value="1"/>
</dbReference>
<dbReference type="InterPro" id="IPR034804">
    <property type="entry name" value="SQR/QFR_C/D"/>
</dbReference>
<comment type="pathway">
    <text evidence="2">Carbohydrate metabolism; tricarboxylic acid cycle.</text>
</comment>
<evidence type="ECO:0000256" key="10">
    <source>
        <dbReference type="ARBA" id="ARBA00023136"/>
    </source>
</evidence>
<keyword evidence="8 14" id="KW-1133">Transmembrane helix</keyword>
<dbReference type="InterPro" id="IPR000701">
    <property type="entry name" value="SuccDH_FuR_B_TM-su"/>
</dbReference>
<evidence type="ECO:0000256" key="12">
    <source>
        <dbReference type="ARBA" id="ARBA00045847"/>
    </source>
</evidence>
<keyword evidence="6 14" id="KW-0812">Transmembrane</keyword>
<dbReference type="FunFam" id="1.20.1300.10:FF:000006">
    <property type="entry name" value="Succinate dehydrogenase cytochrome b560 subunit, mitochondrial"/>
    <property type="match status" value="1"/>
</dbReference>
<dbReference type="InterPro" id="IPR014314">
    <property type="entry name" value="Succ_DH_cytb556"/>
</dbReference>
<dbReference type="PROSITE" id="PS01000">
    <property type="entry name" value="SDH_CYT_1"/>
    <property type="match status" value="1"/>
</dbReference>
<name>A0AAW1AP81_CROAD</name>
<evidence type="ECO:0000256" key="13">
    <source>
        <dbReference type="SAM" id="MobiDB-lite"/>
    </source>
</evidence>
<dbReference type="PANTHER" id="PTHR10978">
    <property type="entry name" value="SUCCINATE DEHYDROGENASE CYTOCHROME B560 SUBUNIT"/>
    <property type="match status" value="1"/>
</dbReference>
<dbReference type="GO" id="GO:0016020">
    <property type="term" value="C:membrane"/>
    <property type="evidence" value="ECO:0007669"/>
    <property type="project" value="UniProtKB-SubCell"/>
</dbReference>
<comment type="function">
    <text evidence="12">Membrane-anchoring subunit of succinate dehydrogenase (SDH) that is involved in complex II of the mitochondrial electron transport chain and is responsible for transferring electrons from succinate to ubiquinone (coenzyme Q). SDH also oxidizes malate to the non-canonical enol form of oxaloacetate, enol-oxaloacetate. Enol-oxaloacetate, which is a potent inhibitor of the succinate dehydrogenase activity, is further isomerized into keto-oxaloacetate.</text>
</comment>
<evidence type="ECO:0000313" key="15">
    <source>
        <dbReference type="EMBL" id="KAK9391122.1"/>
    </source>
</evidence>
<evidence type="ECO:0000256" key="9">
    <source>
        <dbReference type="ARBA" id="ARBA00023004"/>
    </source>
</evidence>
<dbReference type="GO" id="GO:0046872">
    <property type="term" value="F:metal ion binding"/>
    <property type="evidence" value="ECO:0007669"/>
    <property type="project" value="UniProtKB-KW"/>
</dbReference>
<evidence type="ECO:0000256" key="4">
    <source>
        <dbReference type="ARBA" id="ARBA00014631"/>
    </source>
</evidence>
<sequence length="231" mass="25048">MALCTCSTSRRQQRGTRHATPQGSYQAHVLKAGSFRLPASGDGSRAVTSPRAASRSQRFPVKMAASVLRLASRRCLCLRLSPGSSMPHVVPMGTTAKEEMAKFWEKNTKSQRPLSPHISIYEWTLPMSMSIIHRGTGVGMSLGVSLFALSALALPGQFSDYLDLIKSFSLAPALIYSAKFALSLPVTYHTWNGIRHLAWDLGIGFKIPQLYQSGALVLVLTVLSSLGIAAM</sequence>
<keyword evidence="10 14" id="KW-0472">Membrane</keyword>
<keyword evidence="7" id="KW-0479">Metal-binding</keyword>
<feature type="transmembrane region" description="Helical" evidence="14">
    <location>
        <begin position="137"/>
        <end position="158"/>
    </location>
</feature>
<dbReference type="CDD" id="cd03499">
    <property type="entry name" value="SQR_TypeC_SdhC"/>
    <property type="match status" value="1"/>
</dbReference>
<dbReference type="GO" id="GO:0005739">
    <property type="term" value="C:mitochondrion"/>
    <property type="evidence" value="ECO:0007669"/>
    <property type="project" value="GOC"/>
</dbReference>
<evidence type="ECO:0000256" key="2">
    <source>
        <dbReference type="ARBA" id="ARBA00005163"/>
    </source>
</evidence>
<evidence type="ECO:0000256" key="11">
    <source>
        <dbReference type="ARBA" id="ARBA00045023"/>
    </source>
</evidence>
<dbReference type="Proteomes" id="UP001474421">
    <property type="component" value="Unassembled WGS sequence"/>
</dbReference>
<dbReference type="EMBL" id="JAOTOJ010000019">
    <property type="protein sequence ID" value="KAK9391122.1"/>
    <property type="molecule type" value="Genomic_DNA"/>
</dbReference>
<dbReference type="GO" id="GO:0006121">
    <property type="term" value="P:mitochondrial electron transport, succinate to ubiquinone"/>
    <property type="evidence" value="ECO:0007669"/>
    <property type="project" value="TreeGrafter"/>
</dbReference>
<keyword evidence="16" id="KW-1185">Reference proteome</keyword>
<reference evidence="15 16" key="1">
    <citation type="journal article" date="2024" name="Proc. Natl. Acad. Sci. U.S.A.">
        <title>The genetic regulatory architecture and epigenomic basis for age-related changes in rattlesnake venom.</title>
        <authorList>
            <person name="Hogan M.P."/>
            <person name="Holding M.L."/>
            <person name="Nystrom G.S."/>
            <person name="Colston T.J."/>
            <person name="Bartlett D.A."/>
            <person name="Mason A.J."/>
            <person name="Ellsworth S.A."/>
            <person name="Rautsaw R.M."/>
            <person name="Lawrence K.C."/>
            <person name="Strickland J.L."/>
            <person name="He B."/>
            <person name="Fraser P."/>
            <person name="Margres M.J."/>
            <person name="Gilbert D.M."/>
            <person name="Gibbs H.L."/>
            <person name="Parkinson C.L."/>
            <person name="Rokyta D.R."/>
        </authorList>
    </citation>
    <scope>NUCLEOTIDE SEQUENCE [LARGE SCALE GENOMIC DNA]</scope>
    <source>
        <strain evidence="15">DRR0105</strain>
    </source>
</reference>
<dbReference type="GO" id="GO:0006099">
    <property type="term" value="P:tricarboxylic acid cycle"/>
    <property type="evidence" value="ECO:0007669"/>
    <property type="project" value="InterPro"/>
</dbReference>
<dbReference type="Gene3D" id="1.20.5.540">
    <property type="entry name" value="Single helix bin"/>
    <property type="match status" value="1"/>
</dbReference>
<keyword evidence="9" id="KW-0408">Iron</keyword>
<dbReference type="GO" id="GO:0009055">
    <property type="term" value="F:electron transfer activity"/>
    <property type="evidence" value="ECO:0007669"/>
    <property type="project" value="InterPro"/>
</dbReference>
<dbReference type="PANTHER" id="PTHR10978:SF5">
    <property type="entry name" value="SUCCINATE DEHYDROGENASE CYTOCHROME B560 SUBUNIT, MITOCHONDRIAL"/>
    <property type="match status" value="1"/>
</dbReference>
<gene>
    <name evidence="15" type="ORF">NXF25_018452</name>
</gene>
<evidence type="ECO:0000256" key="6">
    <source>
        <dbReference type="ARBA" id="ARBA00022692"/>
    </source>
</evidence>
<evidence type="ECO:0000256" key="7">
    <source>
        <dbReference type="ARBA" id="ARBA00022723"/>
    </source>
</evidence>
<comment type="subcellular location">
    <subcellularLocation>
        <location evidence="1">Membrane</location>
        <topology evidence="1">Multi-pass membrane protein</topology>
    </subcellularLocation>
</comment>
<evidence type="ECO:0000256" key="5">
    <source>
        <dbReference type="ARBA" id="ARBA00022617"/>
    </source>
</evidence>
<dbReference type="AlphaFoldDB" id="A0AAW1AP81"/>
<accession>A0AAW1AP81</accession>